<dbReference type="EMBL" id="RQHU01000005">
    <property type="protein sequence ID" value="TGN16329.1"/>
    <property type="molecule type" value="Genomic_DNA"/>
</dbReference>
<protein>
    <submittedName>
        <fullName evidence="1">Polyketide cyclase/dehydrase and lipid transport</fullName>
    </submittedName>
</protein>
<dbReference type="InterPro" id="IPR023393">
    <property type="entry name" value="START-like_dom_sf"/>
</dbReference>
<dbReference type="Proteomes" id="UP000297649">
    <property type="component" value="Unassembled WGS sequence"/>
</dbReference>
<accession>A0A6H3NU23</accession>
<dbReference type="RefSeq" id="WP_135745941.1">
    <property type="nucleotide sequence ID" value="NZ_JAMQPW010000004.1"/>
</dbReference>
<sequence>MIQTTVETEILKPVPEVFSYIRNMENQTLYNSSITASEVVPNNPNQYKMQIDLGIFKLTEFYTLEEIQDNQLIVATFHSNSMFFTDRYEFKDSNGNCYLTITDRMELKGLFKLSEGLVKMNLKSQMMENLNSLKRILES</sequence>
<dbReference type="AlphaFoldDB" id="A0A6H3NU23"/>
<reference evidence="1" key="1">
    <citation type="journal article" date="2019" name="PLoS Negl. Trop. Dis.">
        <title>Revisiting the worldwide diversity of Leptospira species in the environment.</title>
        <authorList>
            <person name="Vincent A.T."/>
            <person name="Schiettekatte O."/>
            <person name="Bourhy P."/>
            <person name="Veyrier F.J."/>
            <person name="Picardeau M."/>
        </authorList>
    </citation>
    <scope>NUCLEOTIDE SEQUENCE [LARGE SCALE GENOMIC DNA]</scope>
    <source>
        <strain evidence="1">201601109</strain>
    </source>
</reference>
<name>A0A6H3NU23_9LEPT</name>
<dbReference type="OrthoDB" id="338962at2"/>
<dbReference type="SUPFAM" id="SSF55961">
    <property type="entry name" value="Bet v1-like"/>
    <property type="match status" value="1"/>
</dbReference>
<proteinExistence type="predicted"/>
<dbReference type="Pfam" id="PF10604">
    <property type="entry name" value="Polyketide_cyc2"/>
    <property type="match status" value="1"/>
</dbReference>
<gene>
    <name evidence="1" type="ORF">EHR08_08700</name>
</gene>
<evidence type="ECO:0000313" key="1">
    <source>
        <dbReference type="EMBL" id="TGN16329.1"/>
    </source>
</evidence>
<dbReference type="InterPro" id="IPR019587">
    <property type="entry name" value="Polyketide_cyclase/dehydratase"/>
</dbReference>
<evidence type="ECO:0000313" key="2">
    <source>
        <dbReference type="Proteomes" id="UP000297649"/>
    </source>
</evidence>
<comment type="caution">
    <text evidence="1">The sequence shown here is derived from an EMBL/GenBank/DDBJ whole genome shotgun (WGS) entry which is preliminary data.</text>
</comment>
<organism evidence="1 2">
    <name type="scientific">Leptospira bandrabouensis</name>
    <dbReference type="NCBI Taxonomy" id="2484903"/>
    <lineage>
        <taxon>Bacteria</taxon>
        <taxon>Pseudomonadati</taxon>
        <taxon>Spirochaetota</taxon>
        <taxon>Spirochaetia</taxon>
        <taxon>Leptospirales</taxon>
        <taxon>Leptospiraceae</taxon>
        <taxon>Leptospira</taxon>
    </lineage>
</organism>
<dbReference type="Gene3D" id="3.30.530.20">
    <property type="match status" value="1"/>
</dbReference>
<keyword evidence="2" id="KW-1185">Reference proteome</keyword>